<proteinExistence type="predicted"/>
<organism evidence="2 3">
    <name type="scientific">Mucuna pruriens</name>
    <name type="common">Velvet bean</name>
    <name type="synonym">Dolichos pruriens</name>
    <dbReference type="NCBI Taxonomy" id="157652"/>
    <lineage>
        <taxon>Eukaryota</taxon>
        <taxon>Viridiplantae</taxon>
        <taxon>Streptophyta</taxon>
        <taxon>Embryophyta</taxon>
        <taxon>Tracheophyta</taxon>
        <taxon>Spermatophyta</taxon>
        <taxon>Magnoliopsida</taxon>
        <taxon>eudicotyledons</taxon>
        <taxon>Gunneridae</taxon>
        <taxon>Pentapetalae</taxon>
        <taxon>rosids</taxon>
        <taxon>fabids</taxon>
        <taxon>Fabales</taxon>
        <taxon>Fabaceae</taxon>
        <taxon>Papilionoideae</taxon>
        <taxon>50 kb inversion clade</taxon>
        <taxon>NPAAA clade</taxon>
        <taxon>indigoferoid/millettioid clade</taxon>
        <taxon>Phaseoleae</taxon>
        <taxon>Mucuna</taxon>
    </lineage>
</organism>
<gene>
    <name evidence="2" type="ORF">CR513_27029</name>
</gene>
<comment type="caution">
    <text evidence="2">The sequence shown here is derived from an EMBL/GenBank/DDBJ whole genome shotgun (WGS) entry which is preliminary data.</text>
</comment>
<evidence type="ECO:0000256" key="1">
    <source>
        <dbReference type="SAM" id="MobiDB-lite"/>
    </source>
</evidence>
<keyword evidence="3" id="KW-1185">Reference proteome</keyword>
<feature type="non-terminal residue" evidence="2">
    <location>
        <position position="1"/>
    </location>
</feature>
<dbReference type="Proteomes" id="UP000257109">
    <property type="component" value="Unassembled WGS sequence"/>
</dbReference>
<dbReference type="EMBL" id="QJKJ01005216">
    <property type="protein sequence ID" value="RDX91043.1"/>
    <property type="molecule type" value="Genomic_DNA"/>
</dbReference>
<dbReference type="OrthoDB" id="1739755at2759"/>
<feature type="region of interest" description="Disordered" evidence="1">
    <location>
        <begin position="41"/>
        <end position="62"/>
    </location>
</feature>
<sequence>MDSVGKVLTRLARGFALGWVRGLGLYWQSGDSILARREDSISTGREDSISTGREDSISTGREGLGKECTCAISRVVIHEGPEVVEVGELTTSKPPSPPSPAVELKPLPEHLKYYWKRKPDQCKTEQMLLLQEFDIEIRDKSEVENLVANHLSRIDRRIDPLPIRDNFPNEQLVQLDSINPWFAKIVNYLVTSILPPQASRSFLKQSLIQKGM</sequence>
<protein>
    <submittedName>
        <fullName evidence="2">Uncharacterized protein</fullName>
    </submittedName>
</protein>
<reference evidence="2" key="1">
    <citation type="submission" date="2018-05" db="EMBL/GenBank/DDBJ databases">
        <title>Draft genome of Mucuna pruriens seed.</title>
        <authorList>
            <person name="Nnadi N.E."/>
            <person name="Vos R."/>
            <person name="Hasami M.H."/>
            <person name="Devisetty U.K."/>
            <person name="Aguiy J.C."/>
        </authorList>
    </citation>
    <scope>NUCLEOTIDE SEQUENCE [LARGE SCALE GENOMIC DNA]</scope>
    <source>
        <strain evidence="2">JCA_2017</strain>
    </source>
</reference>
<accession>A0A371GL65</accession>
<feature type="compositionally biased region" description="Basic and acidic residues" evidence="1">
    <location>
        <begin position="41"/>
        <end position="56"/>
    </location>
</feature>
<dbReference type="AlphaFoldDB" id="A0A371GL65"/>
<evidence type="ECO:0000313" key="3">
    <source>
        <dbReference type="Proteomes" id="UP000257109"/>
    </source>
</evidence>
<evidence type="ECO:0000313" key="2">
    <source>
        <dbReference type="EMBL" id="RDX91043.1"/>
    </source>
</evidence>
<name>A0A371GL65_MUCPR</name>